<dbReference type="Gene3D" id="3.90.79.10">
    <property type="entry name" value="Nucleoside Triphosphate Pyrophosphohydrolase"/>
    <property type="match status" value="1"/>
</dbReference>
<dbReference type="InterPro" id="IPR000086">
    <property type="entry name" value="NUDIX_hydrolase_dom"/>
</dbReference>
<sequence>MEPKWLEWAQKLKAIAQNGLTYSENPFDIQRFQQLQEITAEILSSYSNTEQSYILDLFAGDVGYATPKVDVRGVVFQGDTILLVKERVDGCWTLPGGWADIGDSPSEVTVREVFEESGYLTRAVKVLAVYDRDRQGHPPFLHYVYKLFFLCEIVGGSASASIETEEVGFFEEDNIPELSLGRVTPAQITRFFQHHRDPNLPTDFD</sequence>
<evidence type="ECO:0000313" key="3">
    <source>
        <dbReference type="EMBL" id="NEU73177.1"/>
    </source>
</evidence>
<organism evidence="3 4">
    <name type="scientific">Hassallia byssoidea VB512170</name>
    <dbReference type="NCBI Taxonomy" id="1304833"/>
    <lineage>
        <taxon>Bacteria</taxon>
        <taxon>Bacillati</taxon>
        <taxon>Cyanobacteriota</taxon>
        <taxon>Cyanophyceae</taxon>
        <taxon>Nostocales</taxon>
        <taxon>Tolypothrichaceae</taxon>
        <taxon>Hassallia</taxon>
    </lineage>
</organism>
<name>A0A846H6A5_9CYAN</name>
<comment type="similarity">
    <text evidence="1">Belongs to the Nudix hydrolase family.</text>
</comment>
<dbReference type="Proteomes" id="UP000031549">
    <property type="component" value="Unassembled WGS sequence"/>
</dbReference>
<accession>A0A846H6A5</accession>
<dbReference type="Pfam" id="PF12535">
    <property type="entry name" value="Nudix_N"/>
    <property type="match status" value="1"/>
</dbReference>
<reference evidence="3 4" key="1">
    <citation type="journal article" date="2015" name="Genome Announc.">
        <title>Draft Genome Sequence of Cyanobacterium Hassallia byssoidea Strain VB512170, Isolated from Monuments in India.</title>
        <authorList>
            <person name="Singh D."/>
            <person name="Chandrababunaidu M.M."/>
            <person name="Panda A."/>
            <person name="Sen D."/>
            <person name="Bhattacharyya S."/>
            <person name="Adhikary S.P."/>
            <person name="Tripathy S."/>
        </authorList>
    </citation>
    <scope>NUCLEOTIDE SEQUENCE [LARGE SCALE GENOMIC DNA]</scope>
    <source>
        <strain evidence="3 4">VB512170</strain>
    </source>
</reference>
<dbReference type="InterPro" id="IPR015797">
    <property type="entry name" value="NUDIX_hydrolase-like_dom_sf"/>
</dbReference>
<dbReference type="Gene3D" id="6.10.250.1120">
    <property type="match status" value="1"/>
</dbReference>
<dbReference type="EMBL" id="JTCM02000019">
    <property type="protein sequence ID" value="NEU73177.1"/>
    <property type="molecule type" value="Genomic_DNA"/>
</dbReference>
<evidence type="ECO:0000259" key="2">
    <source>
        <dbReference type="PROSITE" id="PS51462"/>
    </source>
</evidence>
<dbReference type="RefSeq" id="WP_039740569.1">
    <property type="nucleotide sequence ID" value="NZ_JTCM02000019.1"/>
</dbReference>
<dbReference type="GO" id="GO:0016787">
    <property type="term" value="F:hydrolase activity"/>
    <property type="evidence" value="ECO:0007669"/>
    <property type="project" value="UniProtKB-KW"/>
</dbReference>
<dbReference type="PANTHER" id="PTHR43736:SF1">
    <property type="entry name" value="DIHYDRONEOPTERIN TRIPHOSPHATE DIPHOSPHATASE"/>
    <property type="match status" value="1"/>
</dbReference>
<dbReference type="CDD" id="cd04672">
    <property type="entry name" value="NUDIX_CDP-Chase_like"/>
    <property type="match status" value="1"/>
</dbReference>
<evidence type="ECO:0000313" key="4">
    <source>
        <dbReference type="Proteomes" id="UP000031549"/>
    </source>
</evidence>
<dbReference type="PROSITE" id="PS51462">
    <property type="entry name" value="NUDIX"/>
    <property type="match status" value="1"/>
</dbReference>
<comment type="caution">
    <text evidence="3">The sequence shown here is derived from an EMBL/GenBank/DDBJ whole genome shotgun (WGS) entry which is preliminary data.</text>
</comment>
<dbReference type="Pfam" id="PF00293">
    <property type="entry name" value="NUDIX"/>
    <property type="match status" value="1"/>
</dbReference>
<protein>
    <submittedName>
        <fullName evidence="3">NUDIX hydrolase</fullName>
    </submittedName>
</protein>
<evidence type="ECO:0000256" key="1">
    <source>
        <dbReference type="ARBA" id="ARBA00005582"/>
    </source>
</evidence>
<keyword evidence="3" id="KW-0378">Hydrolase</keyword>
<dbReference type="InterPro" id="IPR059176">
    <property type="entry name" value="UDP-X_N"/>
</dbReference>
<proteinExistence type="inferred from homology"/>
<feature type="domain" description="Nudix hydrolase" evidence="2">
    <location>
        <begin position="66"/>
        <end position="194"/>
    </location>
</feature>
<dbReference type="AlphaFoldDB" id="A0A846H6A5"/>
<dbReference type="SUPFAM" id="SSF55811">
    <property type="entry name" value="Nudix"/>
    <property type="match status" value="1"/>
</dbReference>
<gene>
    <name evidence="3" type="ORF">PI95_011530</name>
</gene>
<dbReference type="PANTHER" id="PTHR43736">
    <property type="entry name" value="ADP-RIBOSE PYROPHOSPHATASE"/>
    <property type="match status" value="1"/>
</dbReference>
<keyword evidence="4" id="KW-1185">Reference proteome</keyword>